<evidence type="ECO:0000313" key="3">
    <source>
        <dbReference type="EMBL" id="OMH82227.1"/>
    </source>
</evidence>
<dbReference type="EMBL" id="LSSK01000712">
    <property type="protein sequence ID" value="OMH82227.1"/>
    <property type="molecule type" value="Genomic_DNA"/>
</dbReference>
<feature type="region of interest" description="Disordered" evidence="1">
    <location>
        <begin position="1"/>
        <end position="36"/>
    </location>
</feature>
<evidence type="ECO:0000313" key="4">
    <source>
        <dbReference type="Proteomes" id="UP000188320"/>
    </source>
</evidence>
<dbReference type="AlphaFoldDB" id="A0A1R1PK38"/>
<sequence>MISNSRKGNGGDVKDSNGSVEMNEDTRKRKEYEGTNLDVEVEVEKGESNGLVKRLKTGFMTFLQATIVGDGEMQKNRGRASIMW</sequence>
<accession>A0A1R1PK38</accession>
<keyword evidence="4" id="KW-1185">Reference proteome</keyword>
<evidence type="ECO:0000313" key="2">
    <source>
        <dbReference type="EMBL" id="OMH81299.1"/>
    </source>
</evidence>
<proteinExistence type="predicted"/>
<dbReference type="Proteomes" id="UP000188320">
    <property type="component" value="Unassembled WGS sequence"/>
</dbReference>
<comment type="caution">
    <text evidence="2">The sequence shown here is derived from an EMBL/GenBank/DDBJ whole genome shotgun (WGS) entry which is preliminary data.</text>
</comment>
<feature type="compositionally biased region" description="Basic and acidic residues" evidence="1">
    <location>
        <begin position="24"/>
        <end position="33"/>
    </location>
</feature>
<reference evidence="4" key="1">
    <citation type="submission" date="2017-01" db="EMBL/GenBank/DDBJ databases">
        <authorList>
            <person name="Wang Y."/>
            <person name="White M."/>
            <person name="Kvist S."/>
            <person name="Moncalvo J.-M."/>
        </authorList>
    </citation>
    <scope>NUCLEOTIDE SEQUENCE [LARGE SCALE GENOMIC DNA]</scope>
    <source>
        <strain evidence="4">COL-18-3</strain>
    </source>
</reference>
<protein>
    <submittedName>
        <fullName evidence="2">Uncharacterized protein</fullName>
    </submittedName>
</protein>
<reference evidence="2" key="2">
    <citation type="submission" date="2017-01" db="EMBL/GenBank/DDBJ databases">
        <authorList>
            <person name="Mah S.A."/>
            <person name="Swanson W.J."/>
            <person name="Moy G.W."/>
            <person name="Vacquier V.D."/>
        </authorList>
    </citation>
    <scope>NUCLEOTIDE SEQUENCE [LARGE SCALE GENOMIC DNA]</scope>
    <source>
        <strain evidence="2">COL-18-3</strain>
    </source>
</reference>
<gene>
    <name evidence="3" type="ORF">AX774_g4298</name>
    <name evidence="2" type="ORF">AX774_g5243</name>
</gene>
<dbReference type="EMBL" id="LSSK01000931">
    <property type="protein sequence ID" value="OMH81299.1"/>
    <property type="molecule type" value="Genomic_DNA"/>
</dbReference>
<organism evidence="2 4">
    <name type="scientific">Zancudomyces culisetae</name>
    <name type="common">Gut fungus</name>
    <name type="synonym">Smittium culisetae</name>
    <dbReference type="NCBI Taxonomy" id="1213189"/>
    <lineage>
        <taxon>Eukaryota</taxon>
        <taxon>Fungi</taxon>
        <taxon>Fungi incertae sedis</taxon>
        <taxon>Zoopagomycota</taxon>
        <taxon>Kickxellomycotina</taxon>
        <taxon>Harpellomycetes</taxon>
        <taxon>Harpellales</taxon>
        <taxon>Legeriomycetaceae</taxon>
        <taxon>Zancudomyces</taxon>
    </lineage>
</organism>
<name>A0A1R1PK38_ZANCU</name>
<evidence type="ECO:0000256" key="1">
    <source>
        <dbReference type="SAM" id="MobiDB-lite"/>
    </source>
</evidence>